<evidence type="ECO:0000256" key="5">
    <source>
        <dbReference type="SAM" id="SignalP"/>
    </source>
</evidence>
<gene>
    <name evidence="6" type="ORF">EDS130_LOCUS28154</name>
</gene>
<keyword evidence="3 4" id="KW-0326">Glycosidase</keyword>
<organism evidence="6 7">
    <name type="scientific">Adineta ricciae</name>
    <name type="common">Rotifer</name>
    <dbReference type="NCBI Taxonomy" id="249248"/>
    <lineage>
        <taxon>Eukaryota</taxon>
        <taxon>Metazoa</taxon>
        <taxon>Spiralia</taxon>
        <taxon>Gnathifera</taxon>
        <taxon>Rotifera</taxon>
        <taxon>Eurotatoria</taxon>
        <taxon>Bdelloidea</taxon>
        <taxon>Adinetida</taxon>
        <taxon>Adinetidae</taxon>
        <taxon>Adineta</taxon>
    </lineage>
</organism>
<dbReference type="EMBL" id="CAJNOJ010000182">
    <property type="protein sequence ID" value="CAF1254270.1"/>
    <property type="molecule type" value="Genomic_DNA"/>
</dbReference>
<accession>A0A815AGC4</accession>
<dbReference type="SUPFAM" id="SSF75005">
    <property type="entry name" value="Arabinanase/levansucrase/invertase"/>
    <property type="match status" value="1"/>
</dbReference>
<feature type="signal peptide" evidence="5">
    <location>
        <begin position="1"/>
        <end position="20"/>
    </location>
</feature>
<evidence type="ECO:0000256" key="4">
    <source>
        <dbReference type="RuleBase" id="RU361187"/>
    </source>
</evidence>
<name>A0A815AGC4_ADIRI</name>
<comment type="caution">
    <text evidence="6">The sequence shown here is derived from an EMBL/GenBank/DDBJ whole genome shotgun (WGS) entry which is preliminary data.</text>
</comment>
<keyword evidence="5" id="KW-0732">Signal</keyword>
<dbReference type="AlphaFoldDB" id="A0A815AGC4"/>
<keyword evidence="2 4" id="KW-0378">Hydrolase</keyword>
<dbReference type="GO" id="GO:0005975">
    <property type="term" value="P:carbohydrate metabolic process"/>
    <property type="evidence" value="ECO:0007669"/>
    <property type="project" value="InterPro"/>
</dbReference>
<evidence type="ECO:0000256" key="1">
    <source>
        <dbReference type="ARBA" id="ARBA00009865"/>
    </source>
</evidence>
<evidence type="ECO:0000256" key="2">
    <source>
        <dbReference type="ARBA" id="ARBA00022801"/>
    </source>
</evidence>
<comment type="similarity">
    <text evidence="1 4">Belongs to the glycosyl hydrolase 43 family.</text>
</comment>
<evidence type="ECO:0000313" key="6">
    <source>
        <dbReference type="EMBL" id="CAF1254270.1"/>
    </source>
</evidence>
<reference evidence="6" key="1">
    <citation type="submission" date="2021-02" db="EMBL/GenBank/DDBJ databases">
        <authorList>
            <person name="Nowell W R."/>
        </authorList>
    </citation>
    <scope>NUCLEOTIDE SEQUENCE</scope>
</reference>
<sequence>MKAFLLSFATFLLCPLFLHTIPITINNLKPRLDIHGNIIDAHDGSIQQFERNGLYYMHAMQYGLCQEPPKYGCDGAGMESKCGFQMNHNISIWTSPNLTTGSWSYAGNAIDVSDRPAGVVFRPHLVYNPNTKLYVLIWNYMRWNLSSLYAVAIAEKPEGPFQLVNPALNVSRGGGGDFDIFVDDDGTGYIVYSQNYYMSVEQLTPDFYYSTGKSYMFQEYFVEAPVFLKKNNIYYVLFGWCCCYCMQGSGVLVHTSNSPMGPYTLQIDGDLACVSTSDAKSTSSNGLPTPSQGCEFHNANTTSIARSQQNYIIKVTNSSGYTTYVWTGDRWQQAPDGIKGHEPQFWTPLNFDKDGRIEKMKWIDEFVLDV</sequence>
<dbReference type="Gene3D" id="2.115.10.20">
    <property type="entry name" value="Glycosyl hydrolase domain, family 43"/>
    <property type="match status" value="1"/>
</dbReference>
<dbReference type="OrthoDB" id="9970295at2759"/>
<proteinExistence type="inferred from homology"/>
<evidence type="ECO:0000256" key="3">
    <source>
        <dbReference type="ARBA" id="ARBA00023295"/>
    </source>
</evidence>
<dbReference type="Proteomes" id="UP000663852">
    <property type="component" value="Unassembled WGS sequence"/>
</dbReference>
<dbReference type="InterPro" id="IPR023296">
    <property type="entry name" value="Glyco_hydro_beta-prop_sf"/>
</dbReference>
<dbReference type="PANTHER" id="PTHR22925">
    <property type="entry name" value="GLYCOSYL HYDROLASE 43 FAMILY MEMBER"/>
    <property type="match status" value="1"/>
</dbReference>
<feature type="chain" id="PRO_5032626586" evidence="5">
    <location>
        <begin position="21"/>
        <end position="370"/>
    </location>
</feature>
<protein>
    <submittedName>
        <fullName evidence="6">Uncharacterized protein</fullName>
    </submittedName>
</protein>
<evidence type="ECO:0000313" key="7">
    <source>
        <dbReference type="Proteomes" id="UP000663852"/>
    </source>
</evidence>
<dbReference type="InterPro" id="IPR006710">
    <property type="entry name" value="Glyco_hydro_43"/>
</dbReference>
<dbReference type="PANTHER" id="PTHR22925:SF3">
    <property type="entry name" value="GLYCOSYL HYDROLASE FAMILY PROTEIN 43"/>
    <property type="match status" value="1"/>
</dbReference>
<dbReference type="Pfam" id="PF04616">
    <property type="entry name" value="Glyco_hydro_43"/>
    <property type="match status" value="1"/>
</dbReference>
<dbReference type="GO" id="GO:0004553">
    <property type="term" value="F:hydrolase activity, hydrolyzing O-glycosyl compounds"/>
    <property type="evidence" value="ECO:0007669"/>
    <property type="project" value="InterPro"/>
</dbReference>